<feature type="compositionally biased region" description="Polar residues" evidence="3">
    <location>
        <begin position="2862"/>
        <end position="2873"/>
    </location>
</feature>
<keyword evidence="2" id="KW-0802">TPR repeat</keyword>
<dbReference type="GO" id="GO:0006355">
    <property type="term" value="P:regulation of DNA-templated transcription"/>
    <property type="evidence" value="ECO:0007669"/>
    <property type="project" value="TreeGrafter"/>
</dbReference>
<sequence length="3414" mass="390383">MDPAPHLASASDLETRVSRISDPAIPLKIKQDVAIELREMVDSLRDAEATRIFPQMLNTLLETTRSLELTLSRDTLDFQFRRTLIEIVHRIPCTEAIRSHTSAILVNIIAIVKNDTEENAITFTVVRSHIVNQSLPEILNASFEVLSLQSPLQKAAREKYEATGEIWVGEAPDVINKKIFNDFISAQTKLLNFCSYMFRTQTDQQNREARGDEISLCCIRLLQDCPVHNYASRRELLNVIRQQSATPFRRAFVPHFNKLLVEQIILGSATLSHEPSTRTPPVAIVIELAHQLRNEFSVEQLGQIIYTALHWLLNSTAGVQVPLNCGRLFISLAEPFQSKIPKEDAVRLLDSILKVHAAKLAALDYAYQEATARTRKQKLDTNDEQNIDVAFIERDRAMVVSADNPEGTLSELRFLFRTLLSGCRMTIGLLKRLGGNLPDGETMIPIFDHSINIFSSFENVDFKDEKEPMDHLALMLTEINLHVFQEIWTKRTEEFIRACVKRVSLLHLFQQLLQQRSVSQTIIATTLSHLTERLDALGSDDDKYSSIFIRLFKLIFSIIGMQPETSEPLLALHLGRLIMDSFPLAAKSNRPLYYFHLMRGLFRAIGSGGGRYEKLYQEVLPLLPEMLDCLIRQLLAADAQTRDLLVELCLTVPLRLTHLLPHLHYLMKPLVLALQGGPELVSQGLRTLELCIDNLISDFLDPILRPVLRDLMEALHSHLKPLPGNHHHAHTTIRILGKLGGRSRRLLDEKPSLSYRHYADPARIAVSFSGRPDYVPLGPVAQLASRILSKQSSSDRVHAYNYLEHSLTYLLNEGLQGQDKERTFTYCMEGLFEAIHIPEVQARAEEYLRTLARHIFSLEAQRTVNKDAAARRYPGHVFGLFLDSFPSIFVRADEEQTKKAIGITTSVVHDLIPILRTYGLSPQEILTILHMLATKFSTFCFEDSWLKKSAGCSGIMIMTTMPFIGRPWTLVRGIDLVRTIIHVLKDSPHDPPRNISEIKGHLLTILRIIFGPHNDENVMNIETGPQPARKSYIVSIFLNEISSSHPIIRETARTCIALLSELYGESVIELSSPHRERVVKGLFMKPLRSLPHAFIIGQVEAVRYCMEQTPPLLEPNDECMRLLHEALALVDNSDTHLIGKADIRRSSIEGTQLRVGCLKLLTAALPLTDSFSRIPATRQKVTAVFFKSLYASQKDVVDAAHEGLKIILGDQSRFPKDILQTGLRPILMNLSDTKKLTIEDLDGLSRLLMLLSNYFKVEIGHKLLGHFRAIADPQVLQNTARVPLIENDAIKKLVRLVNIFHLLPVSAVMFLKDLVDSVVQTETYVMACTQSPFSEPLGKYLDRNPSEAVDFFLSRGSSPRHVQTLRNILNADVAPKLLNELSARPGDIAKAFLLSDDETTIVSGLLLSNDISNRVPGWTRRNEVVERLLSLWKTEREGLIVVAPVSPILSRKHQNMFAIFMKTLEESPRIDMLFDLITVYSVNVAMDRTQFTHFLYNHVAISGSFQFRRNILLRFLTWFDDHDISWERKTYFMRHVISPMLLVHSSRSEEESLLDKHIVDILHSKIWRANDTGAFETADDMFRIELLHLTTILIHKYHQLFSTVKKDVIKFVWAYISSDDHLVKQMAFLLAARFFAAYDSPAKFIMRTWTGLLQPPHADGNRYLTKQALDILAPIVQKMPQDPTLPHWARTTRRLLAEESTGNSQLVIIYQLISRQPDLFYPVRAHFIPHIINSLSKIGIQSTTSSEGRILSLDILEVIYKWEQRSLQPGEETHGWVTPHSFRETLISYLTRTATGFQDAMTRTNVVARSLVLLKNFLSLSEWADVNFKLDYFRKPLCEYDYDKDTGPAIVANARVLNVVCSERSDQWIMQNSTILQSLIQKGMQTDDSALHDSLHPIAERLLTLYPLPKEDEDNTSELAELHTFVYNSISESLKNVTYLRGALLLLKSVVQTVPERIEPFAAPLMRVLSKLAREHATSSSTSEGYDAQVRLIISILKICQSTPMLPTDTKKIHFSCLMVLVEKSTSQTLCQFLLDMTREWALHRRDVYPTMKDKAALLQKMASFESRGTDLFNQYLELIYDIYTEPSLRRSDLTSRLEQAFILGCRSHDTSLRERFTDLLDNSIPRSLMSRLTYVLGVQSWDSLADHNWIYLALDLLLSSIDAELPLTSQPSAIFNQTSSPLALTIANSRIRNITRPMRRLLFYDAQAAHDTWVSIFSSIWSLLSRKEQADVTQHLIVLLSREYHIRQSELRPNVIQALLEGIHACTPSMNLPAHLLKYLAKTFGAWHVVMELLQNSLETIRDDDGTARDTIYDALAEVYAELIEEDMFYGLWRRRSLHHETNVALTYEQNGMWPEAQISYEQAQNKARGGSIPFTESEYCLWEDHWILATEKLQQWDILYDLARNDGNHELLLEAAWRNKDWSDKDQLQVIEEQIQGMSEVGTPRRRVYEAFIALVKLPHAVDKNIEFTRILEDAMQLSLRKWIAFPSKMSSCHIPLLQHFQQFVELQEAVQIFGSLSTTNASNLEKKSSELKLVLQAWRERLPNLHDDISVWSDLVAWRQNVFGAINKHYLPLIQANGQNGTQGNTPTTYGYRGFHETAWIINRFAHVARKHDLFDVAQQSLTRIYELPNIEISEAFLKLREEARCRLQVPERILDGLNLINNTNLSYFSSPQKSEFYTLKGMFYSAQGDNANADDCFAQAVQMDMNVAKAWAEWGRFNDKLFNSQSDTEKAGPNAIQCYLQAAGLYKNYKSRPLLTRVLWLLSIDDPSGANCQAFSTYNGDRALWFWVTLIPQLLQSLSSCEALQAQRVLVELAKAFPQALFFPLRSLKEELTMQRVYRQNQQIQAQNGQNNVKPEGNGSSDSQQTTEGNTKEDWKLVEEVAALLKSTNPLLVLTLETMVDQFIMRFKATAEEEIYRFTNMLLTDAIQNACHRGPMADDDMKLSELVHANIVRLANHLGGSARKDYDDDFITSKPLLPDYIQRLQHWRDRYEKFLDGRPRLQSLDLISHWLVEFQYSKYDEIEVPGQYLELVDGPQQFSRIRQFGPKFEMSRGPGFCFKRFVIFGHDGVKYTFAVQQPAARWVRREDRVMQLFRTFNHALTRRKESRKRNLQFHLPLALSLGPAVRLIINDSSYISLQDVYDQHCEELGVAREDPILMVPSRVREIVQEMDHSISRAELQTIRRAIYDEVCKKMIPDDILSRYMMRTMCGPQELWRMRKTFTLQLAACSFMTYTVCITSRGLSRYQVSRSTGQIFMSELLCGINGHTALFTTTDNIPFRFTPNMQHFVTAVGTEALFCPGIVAIARALTKPEFDLDQQLCLFTRDEASTLLYTARRKRISTQDSWFRSRVTENINNIVARAELMACKMEKTQDPKDEKITQSMQSVSNLISQATNPLNLVQMPDLFEPWF</sequence>
<proteinExistence type="inferred from homology"/>
<dbReference type="Pfam" id="PF00454">
    <property type="entry name" value="PI3_PI4_kinase"/>
    <property type="match status" value="1"/>
</dbReference>
<dbReference type="Proteomes" id="UP000217199">
    <property type="component" value="Unassembled WGS sequence"/>
</dbReference>
<dbReference type="InterPro" id="IPR016024">
    <property type="entry name" value="ARM-type_fold"/>
</dbReference>
<feature type="region of interest" description="Disordered" evidence="3">
    <location>
        <begin position="2850"/>
        <end position="2875"/>
    </location>
</feature>
<dbReference type="InterPro" id="IPR003151">
    <property type="entry name" value="PIK-rel_kinase_FAT"/>
</dbReference>
<dbReference type="PROSITE" id="PS51189">
    <property type="entry name" value="FAT"/>
    <property type="match status" value="1"/>
</dbReference>
<dbReference type="PROSITE" id="PS50005">
    <property type="entry name" value="TPR"/>
    <property type="match status" value="1"/>
</dbReference>
<comment type="similarity">
    <text evidence="1">Belongs to the PI3/PI4-kinase family. TRA1 subfamily.</text>
</comment>
<keyword evidence="7" id="KW-1185">Reference proteome</keyword>
<dbReference type="GO" id="GO:0000124">
    <property type="term" value="C:SAGA complex"/>
    <property type="evidence" value="ECO:0007669"/>
    <property type="project" value="TreeGrafter"/>
</dbReference>
<dbReference type="Pfam" id="PF02259">
    <property type="entry name" value="FAT"/>
    <property type="match status" value="1"/>
</dbReference>
<dbReference type="Pfam" id="PF20175">
    <property type="entry name" value="Tra1_central"/>
    <property type="match status" value="1"/>
</dbReference>
<evidence type="ECO:0000256" key="3">
    <source>
        <dbReference type="SAM" id="MobiDB-lite"/>
    </source>
</evidence>
<dbReference type="InterPro" id="IPR014009">
    <property type="entry name" value="PIK_FAT"/>
</dbReference>
<dbReference type="SUPFAM" id="SSF48371">
    <property type="entry name" value="ARM repeat"/>
    <property type="match status" value="1"/>
</dbReference>
<comment type="caution">
    <text evidence="6">The sequence shown here is derived from an EMBL/GenBank/DDBJ whole genome shotgun (WGS) entry which is preliminary data.</text>
</comment>
<dbReference type="GO" id="GO:0005634">
    <property type="term" value="C:nucleus"/>
    <property type="evidence" value="ECO:0007669"/>
    <property type="project" value="TreeGrafter"/>
</dbReference>
<evidence type="ECO:0000259" key="5">
    <source>
        <dbReference type="PROSITE" id="PS51189"/>
    </source>
</evidence>
<dbReference type="SUPFAM" id="SSF56112">
    <property type="entry name" value="Protein kinase-like (PK-like)"/>
    <property type="match status" value="1"/>
</dbReference>
<dbReference type="GO" id="GO:0035267">
    <property type="term" value="C:NuA4 histone acetyltransferase complex"/>
    <property type="evidence" value="ECO:0007669"/>
    <property type="project" value="TreeGrafter"/>
</dbReference>
<evidence type="ECO:0000313" key="7">
    <source>
        <dbReference type="Proteomes" id="UP000217199"/>
    </source>
</evidence>
<dbReference type="GO" id="GO:0006281">
    <property type="term" value="P:DNA repair"/>
    <property type="evidence" value="ECO:0007669"/>
    <property type="project" value="TreeGrafter"/>
</dbReference>
<dbReference type="InterPro" id="IPR046807">
    <property type="entry name" value="Tra1_central"/>
</dbReference>
<keyword evidence="6" id="KW-0808">Transferase</keyword>
<dbReference type="SMART" id="SM00146">
    <property type="entry name" value="PI3Kc"/>
    <property type="match status" value="1"/>
</dbReference>
<feature type="domain" description="PI3K/PI4K catalytic" evidence="4">
    <location>
        <begin position="3049"/>
        <end position="3379"/>
    </location>
</feature>
<dbReference type="InterPro" id="IPR011009">
    <property type="entry name" value="Kinase-like_dom_sf"/>
</dbReference>
<protein>
    <submittedName>
        <fullName evidence="6">Atypical PIKK TRRAP kinase</fullName>
    </submittedName>
</protein>
<dbReference type="STRING" id="2282107.A0A286UNQ4"/>
<dbReference type="CDD" id="cd05163">
    <property type="entry name" value="PIKK_TRRAP"/>
    <property type="match status" value="1"/>
</dbReference>
<evidence type="ECO:0000313" key="6">
    <source>
        <dbReference type="EMBL" id="PAV21179.1"/>
    </source>
</evidence>
<dbReference type="OrthoDB" id="5570127at2759"/>
<gene>
    <name evidence="6" type="ORF">PNOK_0380600</name>
</gene>
<dbReference type="Gene3D" id="1.25.40.10">
    <property type="entry name" value="Tetratricopeptide repeat domain"/>
    <property type="match status" value="1"/>
</dbReference>
<evidence type="ECO:0000259" key="4">
    <source>
        <dbReference type="PROSITE" id="PS50290"/>
    </source>
</evidence>
<dbReference type="Pfam" id="PF20206">
    <property type="entry name" value="Tra1_ring"/>
    <property type="match status" value="2"/>
</dbReference>
<keyword evidence="6" id="KW-0418">Kinase</keyword>
<dbReference type="InterPro" id="IPR011990">
    <property type="entry name" value="TPR-like_helical_dom_sf"/>
</dbReference>
<dbReference type="PANTHER" id="PTHR11139:SF1">
    <property type="entry name" value="TRANSFORMATION_TRANSCRIPTION DOMAIN-ASSOCIATED PROTEIN"/>
    <property type="match status" value="1"/>
</dbReference>
<accession>A0A286UNQ4</accession>
<dbReference type="PROSITE" id="PS50290">
    <property type="entry name" value="PI3_4_KINASE_3"/>
    <property type="match status" value="1"/>
</dbReference>
<reference evidence="6 7" key="1">
    <citation type="journal article" date="2017" name="Mol. Ecol.">
        <title>Comparative and population genomic landscape of Phellinus noxius: A hypervariable fungus causing root rot in trees.</title>
        <authorList>
            <person name="Chung C.L."/>
            <person name="Lee T.J."/>
            <person name="Akiba M."/>
            <person name="Lee H.H."/>
            <person name="Kuo T.H."/>
            <person name="Liu D."/>
            <person name="Ke H.M."/>
            <person name="Yokoi T."/>
            <person name="Roa M.B."/>
            <person name="Lu M.J."/>
            <person name="Chang Y.Y."/>
            <person name="Ann P.J."/>
            <person name="Tsai J.N."/>
            <person name="Chen C.Y."/>
            <person name="Tzean S.S."/>
            <person name="Ota Y."/>
            <person name="Hattori T."/>
            <person name="Sahashi N."/>
            <person name="Liou R.F."/>
            <person name="Kikuchi T."/>
            <person name="Tsai I.J."/>
        </authorList>
    </citation>
    <scope>NUCLEOTIDE SEQUENCE [LARGE SCALE GENOMIC DNA]</scope>
    <source>
        <strain evidence="6 7">FFPRI411160</strain>
    </source>
</reference>
<feature type="repeat" description="TPR" evidence="2">
    <location>
        <begin position="2678"/>
        <end position="2711"/>
    </location>
</feature>
<dbReference type="Gene3D" id="1.10.1070.11">
    <property type="entry name" value="Phosphatidylinositol 3-/4-kinase, catalytic domain"/>
    <property type="match status" value="1"/>
</dbReference>
<evidence type="ECO:0000256" key="1">
    <source>
        <dbReference type="ARBA" id="ARBA00007234"/>
    </source>
</evidence>
<dbReference type="InterPro" id="IPR019734">
    <property type="entry name" value="TPR_rpt"/>
</dbReference>
<dbReference type="EMBL" id="NBII01000003">
    <property type="protein sequence ID" value="PAV21179.1"/>
    <property type="molecule type" value="Genomic_DNA"/>
</dbReference>
<dbReference type="InterPro" id="IPR046805">
    <property type="entry name" value="Tra1_ring"/>
</dbReference>
<dbReference type="PANTHER" id="PTHR11139">
    <property type="entry name" value="ATAXIA TELANGIECTASIA MUTATED ATM -RELATED"/>
    <property type="match status" value="1"/>
</dbReference>
<evidence type="ECO:0000256" key="2">
    <source>
        <dbReference type="PROSITE-ProRule" id="PRU00339"/>
    </source>
</evidence>
<dbReference type="SUPFAM" id="SSF48452">
    <property type="entry name" value="TPR-like"/>
    <property type="match status" value="1"/>
</dbReference>
<dbReference type="GO" id="GO:0004672">
    <property type="term" value="F:protein kinase activity"/>
    <property type="evidence" value="ECO:0007669"/>
    <property type="project" value="UniProtKB-ARBA"/>
</dbReference>
<feature type="domain" description="FAT" evidence="5">
    <location>
        <begin position="2277"/>
        <end position="2835"/>
    </location>
</feature>
<dbReference type="InterPro" id="IPR050517">
    <property type="entry name" value="DDR_Repair_Kinase"/>
</dbReference>
<dbReference type="InterPro" id="IPR000403">
    <property type="entry name" value="PI3/4_kinase_cat_dom"/>
</dbReference>
<dbReference type="FunCoup" id="A0A286UNQ4">
    <property type="interactions" value="649"/>
</dbReference>
<dbReference type="InParanoid" id="A0A286UNQ4"/>
<dbReference type="InterPro" id="IPR036940">
    <property type="entry name" value="PI3/4_kinase_cat_sf"/>
</dbReference>
<name>A0A286UNQ4_9AGAM</name>
<organism evidence="6 7">
    <name type="scientific">Pyrrhoderma noxium</name>
    <dbReference type="NCBI Taxonomy" id="2282107"/>
    <lineage>
        <taxon>Eukaryota</taxon>
        <taxon>Fungi</taxon>
        <taxon>Dikarya</taxon>
        <taxon>Basidiomycota</taxon>
        <taxon>Agaricomycotina</taxon>
        <taxon>Agaricomycetes</taxon>
        <taxon>Hymenochaetales</taxon>
        <taxon>Hymenochaetaceae</taxon>
        <taxon>Pyrrhoderma</taxon>
    </lineage>
</organism>